<dbReference type="GO" id="GO:0006508">
    <property type="term" value="P:proteolysis"/>
    <property type="evidence" value="ECO:0007669"/>
    <property type="project" value="UniProtKB-KW"/>
</dbReference>
<evidence type="ECO:0000256" key="1">
    <source>
        <dbReference type="ARBA" id="ARBA00001947"/>
    </source>
</evidence>
<dbReference type="Pfam" id="PF02225">
    <property type="entry name" value="PA"/>
    <property type="match status" value="1"/>
</dbReference>
<dbReference type="CDD" id="cd02130">
    <property type="entry name" value="PA_ScAPY_like"/>
    <property type="match status" value="1"/>
</dbReference>
<keyword evidence="7 14" id="KW-0645">Protease</keyword>
<evidence type="ECO:0000256" key="2">
    <source>
        <dbReference type="ARBA" id="ARBA00004613"/>
    </source>
</evidence>
<dbReference type="Gene3D" id="3.40.630.10">
    <property type="entry name" value="Zn peptidases"/>
    <property type="match status" value="1"/>
</dbReference>
<dbReference type="FunFam" id="3.40.630.10:FF:000054">
    <property type="entry name" value="Peptide hydrolase"/>
    <property type="match status" value="1"/>
</dbReference>
<evidence type="ECO:0000256" key="5">
    <source>
        <dbReference type="ARBA" id="ARBA00022438"/>
    </source>
</evidence>
<dbReference type="GO" id="GO:0004177">
    <property type="term" value="F:aminopeptidase activity"/>
    <property type="evidence" value="ECO:0007669"/>
    <property type="project" value="UniProtKB-KW"/>
</dbReference>
<dbReference type="GO" id="GO:0008235">
    <property type="term" value="F:metalloexopeptidase activity"/>
    <property type="evidence" value="ECO:0007669"/>
    <property type="project" value="InterPro"/>
</dbReference>
<sequence length="592" mass="62855">MRVTLGLAALAVGASAIPTELRERQDGHNSKPCPKKPLVTKDALEKDITIKKLMRGAQQLEDFAYSYPARNRIMGGQAHNDTVKWLKKELESTSYYDVTLQPFSNYVMLNGTLNAFTIDGRAINSTILEYSASTPGLVTAPIVPVNNLGCEASDFPAEVSGAIALISRGTCEFGLKSALAGSAGAVGAIIYNNVAGTISATLGPPPRPEGDYVASVTLSLEEGQAIVAQVAGGATVTGTLDVLTDVQVITTNNVLATSKCGDKNNQLWLGAHTDSVGAGPGINDDGSGTVAILNVAKSLAKYNVNNAVSFGFWSGEESGLLGSTFFVESLSPEAALDVRAYLNFDMIASPNYVHQIYDGDGSAYGLSGPAGSDDIEAFFAGYFKDLNIPSNETEFNGRSDYGPFLDANIPAGGTTTGADEVKTVEEQAIWGGVAGEILDQNYHQAADNVTNLNEEAWLLHSRGIAAAVAHYATSWEGIPERVPANGTAKRSVREPVVRKGVKGGKVTLKLLRQETKKIAAMDTASHAYEAFPTFDTYSAPTTPQHDHDAPIPTTSDITATISEPFSLHTTNNLVRITTPIHIRRLMYIGYDN</sequence>
<comment type="subcellular location">
    <subcellularLocation>
        <location evidence="2">Secreted</location>
    </subcellularLocation>
</comment>
<evidence type="ECO:0000256" key="9">
    <source>
        <dbReference type="ARBA" id="ARBA00022729"/>
    </source>
</evidence>
<dbReference type="EC" id="3.4.-.-" evidence="14"/>
<dbReference type="RefSeq" id="XP_038786334.1">
    <property type="nucleotide sequence ID" value="XM_038930645.1"/>
</dbReference>
<dbReference type="EMBL" id="JAAABM010000007">
    <property type="protein sequence ID" value="KAF7676093.1"/>
    <property type="molecule type" value="Genomic_DNA"/>
</dbReference>
<dbReference type="GO" id="GO:0046872">
    <property type="term" value="F:metal ion binding"/>
    <property type="evidence" value="ECO:0007669"/>
    <property type="project" value="UniProtKB-KW"/>
</dbReference>
<dbReference type="InterPro" id="IPR007484">
    <property type="entry name" value="Peptidase_M28"/>
</dbReference>
<evidence type="ECO:0000313" key="18">
    <source>
        <dbReference type="Proteomes" id="UP000596902"/>
    </source>
</evidence>
<gene>
    <name evidence="17" type="ORF">GT037_005598</name>
</gene>
<dbReference type="CDD" id="cd03876">
    <property type="entry name" value="M28_SGAP_like"/>
    <property type="match status" value="1"/>
</dbReference>
<evidence type="ECO:0000256" key="6">
    <source>
        <dbReference type="ARBA" id="ARBA00022525"/>
    </source>
</evidence>
<evidence type="ECO:0000256" key="13">
    <source>
        <dbReference type="ARBA" id="ARBA00023180"/>
    </source>
</evidence>
<dbReference type="Proteomes" id="UP000596902">
    <property type="component" value="Unassembled WGS sequence"/>
</dbReference>
<evidence type="ECO:0000313" key="17">
    <source>
        <dbReference type="EMBL" id="KAF7676093.1"/>
    </source>
</evidence>
<comment type="caution">
    <text evidence="17">The sequence shown here is derived from an EMBL/GenBank/DDBJ whole genome shotgun (WGS) entry which is preliminary data.</text>
</comment>
<evidence type="ECO:0000256" key="10">
    <source>
        <dbReference type="ARBA" id="ARBA00022801"/>
    </source>
</evidence>
<evidence type="ECO:0000256" key="12">
    <source>
        <dbReference type="ARBA" id="ARBA00023049"/>
    </source>
</evidence>
<comment type="similarity">
    <text evidence="3">Belongs to the peptidase M28 family. M28A subfamily.</text>
</comment>
<keyword evidence="6" id="KW-0964">Secreted</keyword>
<evidence type="ECO:0000256" key="7">
    <source>
        <dbReference type="ARBA" id="ARBA00022670"/>
    </source>
</evidence>
<evidence type="ECO:0000256" key="3">
    <source>
        <dbReference type="ARBA" id="ARBA00005957"/>
    </source>
</evidence>
<feature type="domain" description="Peptidase M28" evidence="16">
    <location>
        <begin position="253"/>
        <end position="466"/>
    </location>
</feature>
<dbReference type="InterPro" id="IPR041756">
    <property type="entry name" value="M28_SGAP-like"/>
</dbReference>
<evidence type="ECO:0000256" key="14">
    <source>
        <dbReference type="RuleBase" id="RU361240"/>
    </source>
</evidence>
<reference evidence="17" key="2">
    <citation type="submission" date="2020-08" db="EMBL/GenBank/DDBJ databases">
        <title>Draft Genome Sequence of Cumin Blight Pathogen Alternaria burnsii.</title>
        <authorList>
            <person name="Feng Z."/>
        </authorList>
    </citation>
    <scope>NUCLEOTIDE SEQUENCE</scope>
    <source>
        <strain evidence="17">CBS107.38</strain>
    </source>
</reference>
<dbReference type="GeneID" id="62203823"/>
<evidence type="ECO:0000256" key="11">
    <source>
        <dbReference type="ARBA" id="ARBA00022833"/>
    </source>
</evidence>
<keyword evidence="13" id="KW-0325">Glycoprotein</keyword>
<name>A0A8H7B2X6_9PLEO</name>
<evidence type="ECO:0000259" key="15">
    <source>
        <dbReference type="Pfam" id="PF02225"/>
    </source>
</evidence>
<keyword evidence="8 14" id="KW-0479">Metal-binding</keyword>
<evidence type="ECO:0000256" key="8">
    <source>
        <dbReference type="ARBA" id="ARBA00022723"/>
    </source>
</evidence>
<organism evidence="17 18">
    <name type="scientific">Alternaria burnsii</name>
    <dbReference type="NCBI Taxonomy" id="1187904"/>
    <lineage>
        <taxon>Eukaryota</taxon>
        <taxon>Fungi</taxon>
        <taxon>Dikarya</taxon>
        <taxon>Ascomycota</taxon>
        <taxon>Pezizomycotina</taxon>
        <taxon>Dothideomycetes</taxon>
        <taxon>Pleosporomycetidae</taxon>
        <taxon>Pleosporales</taxon>
        <taxon>Pleosporineae</taxon>
        <taxon>Pleosporaceae</taxon>
        <taxon>Alternaria</taxon>
        <taxon>Alternaria sect. Alternaria</taxon>
    </lineage>
</organism>
<dbReference type="Pfam" id="PF04389">
    <property type="entry name" value="Peptidase_M28"/>
    <property type="match status" value="1"/>
</dbReference>
<comment type="cofactor">
    <cofactor evidence="1">
        <name>Zn(2+)</name>
        <dbReference type="ChEBI" id="CHEBI:29105"/>
    </cofactor>
</comment>
<protein>
    <recommendedName>
        <fullName evidence="14">Peptide hydrolase</fullName>
        <ecNumber evidence="14">3.4.-.-</ecNumber>
    </recommendedName>
</protein>
<dbReference type="SUPFAM" id="SSF53187">
    <property type="entry name" value="Zn-dependent exopeptidases"/>
    <property type="match status" value="1"/>
</dbReference>
<keyword evidence="18" id="KW-1185">Reference proteome</keyword>
<reference evidence="17" key="1">
    <citation type="submission" date="2020-01" db="EMBL/GenBank/DDBJ databases">
        <authorList>
            <person name="Feng Z.H.Z."/>
        </authorList>
    </citation>
    <scope>NUCLEOTIDE SEQUENCE</scope>
    <source>
        <strain evidence="17">CBS107.38</strain>
    </source>
</reference>
<dbReference type="GO" id="GO:0005576">
    <property type="term" value="C:extracellular region"/>
    <property type="evidence" value="ECO:0007669"/>
    <property type="project" value="UniProtKB-SubCell"/>
</dbReference>
<comment type="subunit">
    <text evidence="4">Monomer.</text>
</comment>
<dbReference type="SUPFAM" id="SSF52025">
    <property type="entry name" value="PA domain"/>
    <property type="match status" value="1"/>
</dbReference>
<dbReference type="AlphaFoldDB" id="A0A8H7B2X6"/>
<evidence type="ECO:0000256" key="4">
    <source>
        <dbReference type="ARBA" id="ARBA00011245"/>
    </source>
</evidence>
<dbReference type="PANTHER" id="PTHR12147:SF57">
    <property type="entry name" value="PEPTIDE HYDROLASE"/>
    <property type="match status" value="1"/>
</dbReference>
<evidence type="ECO:0000259" key="16">
    <source>
        <dbReference type="Pfam" id="PF04389"/>
    </source>
</evidence>
<feature type="chain" id="PRO_5034569377" description="Peptide hydrolase" evidence="14">
    <location>
        <begin position="17"/>
        <end position="592"/>
    </location>
</feature>
<feature type="signal peptide" evidence="14">
    <location>
        <begin position="1"/>
        <end position="16"/>
    </location>
</feature>
<dbReference type="InterPro" id="IPR003137">
    <property type="entry name" value="PA_domain"/>
</dbReference>
<accession>A0A8H7B2X6</accession>
<feature type="domain" description="PA" evidence="15">
    <location>
        <begin position="138"/>
        <end position="226"/>
    </location>
</feature>
<dbReference type="InterPro" id="IPR046450">
    <property type="entry name" value="PA_dom_sf"/>
</dbReference>
<keyword evidence="5" id="KW-0031">Aminopeptidase</keyword>
<dbReference type="PANTHER" id="PTHR12147">
    <property type="entry name" value="METALLOPEPTIDASE M28 FAMILY MEMBER"/>
    <property type="match status" value="1"/>
</dbReference>
<keyword evidence="11 14" id="KW-0862">Zinc</keyword>
<dbReference type="Gene3D" id="3.50.30.30">
    <property type="match status" value="1"/>
</dbReference>
<keyword evidence="9 14" id="KW-0732">Signal</keyword>
<dbReference type="InterPro" id="IPR045175">
    <property type="entry name" value="M28_fam"/>
</dbReference>
<proteinExistence type="inferred from homology"/>
<keyword evidence="12" id="KW-0482">Metalloprotease</keyword>
<keyword evidence="10 14" id="KW-0378">Hydrolase</keyword>